<keyword evidence="5" id="KW-0964">Secreted</keyword>
<evidence type="ECO:0000256" key="4">
    <source>
        <dbReference type="ARBA" id="ARBA00023143"/>
    </source>
</evidence>
<dbReference type="RefSeq" id="WP_251582866.1">
    <property type="nucleotide sequence ID" value="NZ_JBHTKX010000002.1"/>
</dbReference>
<evidence type="ECO:0000259" key="7">
    <source>
        <dbReference type="Pfam" id="PF07195"/>
    </source>
</evidence>
<dbReference type="Proteomes" id="UP001597169">
    <property type="component" value="Unassembled WGS sequence"/>
</dbReference>
<reference evidence="9" key="1">
    <citation type="journal article" date="2019" name="Int. J. Syst. Evol. Microbiol.">
        <title>The Global Catalogue of Microorganisms (GCM) 10K type strain sequencing project: providing services to taxonomists for standard genome sequencing and annotation.</title>
        <authorList>
            <consortium name="The Broad Institute Genomics Platform"/>
            <consortium name="The Broad Institute Genome Sequencing Center for Infectious Disease"/>
            <person name="Wu L."/>
            <person name="Ma J."/>
        </authorList>
    </citation>
    <scope>NUCLEOTIDE SEQUENCE [LARGE SCALE GENOMIC DNA]</scope>
    <source>
        <strain evidence="9">CCUG 53519</strain>
    </source>
</reference>
<dbReference type="PANTHER" id="PTHR30288">
    <property type="entry name" value="FLAGELLAR CAP/ASSEMBLY PROTEIN FLID"/>
    <property type="match status" value="1"/>
</dbReference>
<feature type="domain" description="Flagellar hook-associated protein 2 C-terminal" evidence="7">
    <location>
        <begin position="207"/>
        <end position="479"/>
    </location>
</feature>
<dbReference type="Pfam" id="PF07195">
    <property type="entry name" value="FliD_C"/>
    <property type="match status" value="1"/>
</dbReference>
<comment type="subcellular location">
    <subcellularLocation>
        <location evidence="5">Secreted</location>
    </subcellularLocation>
    <subcellularLocation>
        <location evidence="5">Bacterial flagellum</location>
    </subcellularLocation>
</comment>
<dbReference type="Pfam" id="PF02465">
    <property type="entry name" value="FliD_N"/>
    <property type="match status" value="1"/>
</dbReference>
<dbReference type="InterPro" id="IPR040026">
    <property type="entry name" value="FliD"/>
</dbReference>
<keyword evidence="3" id="KW-0175">Coiled coil</keyword>
<sequence length="489" mass="52592">MRIGGLASGLDIDAMVKQLMTAEKAPLNKLNQQKQLTEWKREGYRQVSTNIVNFNNKLTNTYSLSTAIDSKTANVTGANILTAKATGAASNSVLNIQVNSLATASSVVSSGGTMGAKPSSTKIADINSGATSININNVDIAISESETIDSLITKINSNKNMGVTAVYDPATGSMSLTSKETGQKDIKLSGGLLTDSFGLQEANVKEGTNALVTINGITTTQTSNKFTVNGVEISLNGTTPTGQSTQIEIVQDTDKIVETIKSFVDSYNETLSLLNQKVGEERYRTYLPLTSEQKEAMSEDEIKLWEEKAKSGMLKSDSILTKAVSDMRTAIISDVVMADGTKVNLTQFGITTGSYSEKGKLYIDEEKLRAAITENPDQIGALFGQTASNSATGSTATDGIFTKLKKINGTTLQSLSDRAGTSRYSSDLTTAFLPQSEMGNQLSEIEKRITDMNRRLSMIENRYYRQFTAMETAMNKYNSTSSSLASMLS</sequence>
<comment type="similarity">
    <text evidence="1 5">Belongs to the FliD family.</text>
</comment>
<keyword evidence="8" id="KW-0966">Cell projection</keyword>
<evidence type="ECO:0000256" key="5">
    <source>
        <dbReference type="RuleBase" id="RU362066"/>
    </source>
</evidence>
<comment type="subunit">
    <text evidence="2 5">Homopentamer.</text>
</comment>
<dbReference type="InterPro" id="IPR010809">
    <property type="entry name" value="FliD_C"/>
</dbReference>
<evidence type="ECO:0000256" key="3">
    <source>
        <dbReference type="ARBA" id="ARBA00023054"/>
    </source>
</evidence>
<evidence type="ECO:0000313" key="9">
    <source>
        <dbReference type="Proteomes" id="UP001597169"/>
    </source>
</evidence>
<evidence type="ECO:0000313" key="8">
    <source>
        <dbReference type="EMBL" id="MFD1130122.1"/>
    </source>
</evidence>
<keyword evidence="4 5" id="KW-0975">Bacterial flagellum</keyword>
<accession>A0ABW3PZ60</accession>
<dbReference type="InterPro" id="IPR003481">
    <property type="entry name" value="FliD_N"/>
</dbReference>
<evidence type="ECO:0000259" key="6">
    <source>
        <dbReference type="Pfam" id="PF02465"/>
    </source>
</evidence>
<name>A0ABW3PZ60_9BACL</name>
<comment type="function">
    <text evidence="5">Required for morphogenesis and for the elongation of the flagellar filament by facilitating polymerization of the flagellin monomers at the tip of growing filament. Forms a capping structure, which prevents flagellin subunits (transported through the central channel of the flagellum) from leaking out without polymerization at the distal end.</text>
</comment>
<protein>
    <recommendedName>
        <fullName evidence="5">Flagellar hook-associated protein 2</fullName>
        <shortName evidence="5">HAP2</shortName>
    </recommendedName>
    <alternativeName>
        <fullName evidence="5">Flagellar cap protein</fullName>
    </alternativeName>
</protein>
<dbReference type="PANTHER" id="PTHR30288:SF0">
    <property type="entry name" value="FLAGELLAR HOOK-ASSOCIATED PROTEIN 2"/>
    <property type="match status" value="1"/>
</dbReference>
<feature type="domain" description="Flagellar hook-associated protein 2 N-terminal" evidence="6">
    <location>
        <begin position="8"/>
        <end position="104"/>
    </location>
</feature>
<evidence type="ECO:0000256" key="2">
    <source>
        <dbReference type="ARBA" id="ARBA00011255"/>
    </source>
</evidence>
<proteinExistence type="inferred from homology"/>
<comment type="caution">
    <text evidence="8">The sequence shown here is derived from an EMBL/GenBank/DDBJ whole genome shotgun (WGS) entry which is preliminary data.</text>
</comment>
<evidence type="ECO:0000256" key="1">
    <source>
        <dbReference type="ARBA" id="ARBA00009764"/>
    </source>
</evidence>
<keyword evidence="9" id="KW-1185">Reference proteome</keyword>
<keyword evidence="8" id="KW-0969">Cilium</keyword>
<gene>
    <name evidence="8" type="primary">fliD</name>
    <name evidence="8" type="ORF">ACFQ3J_18290</name>
</gene>
<dbReference type="EMBL" id="JBHTKX010000002">
    <property type="protein sequence ID" value="MFD1130122.1"/>
    <property type="molecule type" value="Genomic_DNA"/>
</dbReference>
<organism evidence="8 9">
    <name type="scientific">Paenibacillus provencensis</name>
    <dbReference type="NCBI Taxonomy" id="441151"/>
    <lineage>
        <taxon>Bacteria</taxon>
        <taxon>Bacillati</taxon>
        <taxon>Bacillota</taxon>
        <taxon>Bacilli</taxon>
        <taxon>Bacillales</taxon>
        <taxon>Paenibacillaceae</taxon>
        <taxon>Paenibacillus</taxon>
    </lineage>
</organism>
<keyword evidence="8" id="KW-0282">Flagellum</keyword>